<evidence type="ECO:0000313" key="2">
    <source>
        <dbReference type="Proteomes" id="UP000320839"/>
    </source>
</evidence>
<dbReference type="OrthoDB" id="9868778at2"/>
<dbReference type="RefSeq" id="WP_145457072.1">
    <property type="nucleotide sequence ID" value="NZ_CP036317.1"/>
</dbReference>
<accession>A0A518FRI8</accession>
<dbReference type="EMBL" id="CP036317">
    <property type="protein sequence ID" value="QDV18962.1"/>
    <property type="molecule type" value="Genomic_DNA"/>
</dbReference>
<reference evidence="1 2" key="1">
    <citation type="submission" date="2019-02" db="EMBL/GenBank/DDBJ databases">
        <title>Deep-cultivation of Planctomycetes and their phenomic and genomic characterization uncovers novel biology.</title>
        <authorList>
            <person name="Wiegand S."/>
            <person name="Jogler M."/>
            <person name="Boedeker C."/>
            <person name="Pinto D."/>
            <person name="Vollmers J."/>
            <person name="Rivas-Marin E."/>
            <person name="Kohn T."/>
            <person name="Peeters S.H."/>
            <person name="Heuer A."/>
            <person name="Rast P."/>
            <person name="Oberbeckmann S."/>
            <person name="Bunk B."/>
            <person name="Jeske O."/>
            <person name="Meyerdierks A."/>
            <person name="Storesund J.E."/>
            <person name="Kallscheuer N."/>
            <person name="Luecker S."/>
            <person name="Lage O.M."/>
            <person name="Pohl T."/>
            <person name="Merkel B.J."/>
            <person name="Hornburger P."/>
            <person name="Mueller R.-W."/>
            <person name="Bruemmer F."/>
            <person name="Labrenz M."/>
            <person name="Spormann A.M."/>
            <person name="Op den Camp H."/>
            <person name="Overmann J."/>
            <person name="Amann R."/>
            <person name="Jetten M.S.M."/>
            <person name="Mascher T."/>
            <person name="Medema M.H."/>
            <person name="Devos D.P."/>
            <person name="Kaster A.-K."/>
            <person name="Ovreas L."/>
            <person name="Rohde M."/>
            <person name="Galperin M.Y."/>
            <person name="Jogler C."/>
        </authorList>
    </citation>
    <scope>NUCLEOTIDE SEQUENCE [LARGE SCALE GENOMIC DNA]</scope>
    <source>
        <strain evidence="1 2">Pan153</strain>
    </source>
</reference>
<dbReference type="Proteomes" id="UP000320839">
    <property type="component" value="Chromosome"/>
</dbReference>
<evidence type="ECO:0000313" key="1">
    <source>
        <dbReference type="EMBL" id="QDV18962.1"/>
    </source>
</evidence>
<dbReference type="AlphaFoldDB" id="A0A518FRI8"/>
<organism evidence="1 2">
    <name type="scientific">Gimesia panareensis</name>
    <dbReference type="NCBI Taxonomy" id="2527978"/>
    <lineage>
        <taxon>Bacteria</taxon>
        <taxon>Pseudomonadati</taxon>
        <taxon>Planctomycetota</taxon>
        <taxon>Planctomycetia</taxon>
        <taxon>Planctomycetales</taxon>
        <taxon>Planctomycetaceae</taxon>
        <taxon>Gimesia</taxon>
    </lineage>
</organism>
<protein>
    <submittedName>
        <fullName evidence="1">Uncharacterized protein</fullName>
    </submittedName>
</protein>
<gene>
    <name evidence="1" type="ORF">Pan153_36230</name>
</gene>
<proteinExistence type="predicted"/>
<name>A0A518FRI8_9PLAN</name>
<sequence length="176" mass="20288">MEAEPIDYTLEYRKSGSSKDQKPFSITRQNDCVELVVPRTGYYLPIPKFLEHADIAGLILIPLWMIGYSIADAIFKYEVPPWAVFRISAAQLQMTIISDNGQKQEWEYPREKVVEFRKNRYEAGIWLRVEGVTMESHLTELDDDVVRILCAEFWKISKEYDVSPNPGDEAGKAEHG</sequence>